<evidence type="ECO:0000313" key="2">
    <source>
        <dbReference type="EnsemblPlants" id="KQK89950"/>
    </source>
</evidence>
<dbReference type="HOGENOM" id="CLU_1743695_0_0_1"/>
<accession>K4ANQ0</accession>
<organism evidence="2 3">
    <name type="scientific">Setaria italica</name>
    <name type="common">Foxtail millet</name>
    <name type="synonym">Panicum italicum</name>
    <dbReference type="NCBI Taxonomy" id="4555"/>
    <lineage>
        <taxon>Eukaryota</taxon>
        <taxon>Viridiplantae</taxon>
        <taxon>Streptophyta</taxon>
        <taxon>Embryophyta</taxon>
        <taxon>Tracheophyta</taxon>
        <taxon>Spermatophyta</taxon>
        <taxon>Magnoliopsida</taxon>
        <taxon>Liliopsida</taxon>
        <taxon>Poales</taxon>
        <taxon>Poaceae</taxon>
        <taxon>PACMAD clade</taxon>
        <taxon>Panicoideae</taxon>
        <taxon>Panicodae</taxon>
        <taxon>Paniceae</taxon>
        <taxon>Cenchrinae</taxon>
        <taxon>Setaria</taxon>
    </lineage>
</organism>
<name>K4ANQ0_SETIT</name>
<reference evidence="2" key="2">
    <citation type="submission" date="2018-08" db="UniProtKB">
        <authorList>
            <consortium name="EnsemblPlants"/>
        </authorList>
    </citation>
    <scope>IDENTIFICATION</scope>
    <source>
        <strain evidence="2">Yugu1</strain>
    </source>
</reference>
<reference evidence="3" key="1">
    <citation type="journal article" date="2012" name="Nat. Biotechnol.">
        <title>Reference genome sequence of the model plant Setaria.</title>
        <authorList>
            <person name="Bennetzen J.L."/>
            <person name="Schmutz J."/>
            <person name="Wang H."/>
            <person name="Percifield R."/>
            <person name="Hawkins J."/>
            <person name="Pontaroli A.C."/>
            <person name="Estep M."/>
            <person name="Feng L."/>
            <person name="Vaughn J.N."/>
            <person name="Grimwood J."/>
            <person name="Jenkins J."/>
            <person name="Barry K."/>
            <person name="Lindquist E."/>
            <person name="Hellsten U."/>
            <person name="Deshpande S."/>
            <person name="Wang X."/>
            <person name="Wu X."/>
            <person name="Mitros T."/>
            <person name="Triplett J."/>
            <person name="Yang X."/>
            <person name="Ye C.Y."/>
            <person name="Mauro-Herrera M."/>
            <person name="Wang L."/>
            <person name="Li P."/>
            <person name="Sharma M."/>
            <person name="Sharma R."/>
            <person name="Ronald P.C."/>
            <person name="Panaud O."/>
            <person name="Kellogg E.A."/>
            <person name="Brutnell T.P."/>
            <person name="Doust A.N."/>
            <person name="Tuskan G.A."/>
            <person name="Rokhsar D."/>
            <person name="Devos K.M."/>
        </authorList>
    </citation>
    <scope>NUCLEOTIDE SEQUENCE [LARGE SCALE GENOMIC DNA]</scope>
    <source>
        <strain evidence="3">cv. Yugu1</strain>
    </source>
</reference>
<evidence type="ECO:0000256" key="1">
    <source>
        <dbReference type="SAM" id="MobiDB-lite"/>
    </source>
</evidence>
<dbReference type="Proteomes" id="UP000004995">
    <property type="component" value="Unassembled WGS sequence"/>
</dbReference>
<dbReference type="EnsemblPlants" id="KQK89950">
    <property type="protein sequence ID" value="KQK89950"/>
    <property type="gene ID" value="SETIT_040547mg"/>
</dbReference>
<feature type="compositionally biased region" description="Basic residues" evidence="1">
    <location>
        <begin position="12"/>
        <end position="25"/>
    </location>
</feature>
<proteinExistence type="predicted"/>
<dbReference type="Gramene" id="KQK89950">
    <property type="protein sequence ID" value="KQK89950"/>
    <property type="gene ID" value="SETIT_040547mg"/>
</dbReference>
<protein>
    <submittedName>
        <fullName evidence="2">Uncharacterized protein</fullName>
    </submittedName>
</protein>
<keyword evidence="3" id="KW-1185">Reference proteome</keyword>
<dbReference type="AlphaFoldDB" id="K4ANQ0"/>
<dbReference type="InParanoid" id="K4ANQ0"/>
<dbReference type="EMBL" id="AGNK02005850">
    <property type="status" value="NOT_ANNOTATED_CDS"/>
    <property type="molecule type" value="Genomic_DNA"/>
</dbReference>
<evidence type="ECO:0000313" key="3">
    <source>
        <dbReference type="Proteomes" id="UP000004995"/>
    </source>
</evidence>
<sequence>MRAHRCSFPSPARRRSAAPRLHRRSSLAPQLGRRSFNVRRCSPAMGERRREGLPPPPRGPPTVKSTRRRPVEPPQRPNQRDAAPLSSPCGRIDEPPSRRRFEAPPFGPILRSLRCSPAHEGACLHRAGVRMWRGRLGTPGRRSTGAGDGD</sequence>
<feature type="compositionally biased region" description="Basic and acidic residues" evidence="1">
    <location>
        <begin position="91"/>
        <end position="102"/>
    </location>
</feature>
<feature type="region of interest" description="Disordered" evidence="1">
    <location>
        <begin position="1"/>
        <end position="109"/>
    </location>
</feature>